<gene>
    <name evidence="2" type="ORF">AAFF_G00382560</name>
</gene>
<dbReference type="Proteomes" id="UP001221898">
    <property type="component" value="Unassembled WGS sequence"/>
</dbReference>
<evidence type="ECO:0000259" key="1">
    <source>
        <dbReference type="Pfam" id="PF25510"/>
    </source>
</evidence>
<sequence>MGEVDKGCEDDQDLRMKRVIHQRLQARAGYSPVGPRIVPTCLFDERGEAIRSLALLRNEQSTWVSYYRWGAAGGLEPGVLPLLPAAQTR</sequence>
<reference evidence="2" key="1">
    <citation type="journal article" date="2023" name="Science">
        <title>Genome structures resolve the early diversification of teleost fishes.</title>
        <authorList>
            <person name="Parey E."/>
            <person name="Louis A."/>
            <person name="Montfort J."/>
            <person name="Bouchez O."/>
            <person name="Roques C."/>
            <person name="Iampietro C."/>
            <person name="Lluch J."/>
            <person name="Castinel A."/>
            <person name="Donnadieu C."/>
            <person name="Desvignes T."/>
            <person name="Floi Bucao C."/>
            <person name="Jouanno E."/>
            <person name="Wen M."/>
            <person name="Mejri S."/>
            <person name="Dirks R."/>
            <person name="Jansen H."/>
            <person name="Henkel C."/>
            <person name="Chen W.J."/>
            <person name="Zahm M."/>
            <person name="Cabau C."/>
            <person name="Klopp C."/>
            <person name="Thompson A.W."/>
            <person name="Robinson-Rechavi M."/>
            <person name="Braasch I."/>
            <person name="Lecointre G."/>
            <person name="Bobe J."/>
            <person name="Postlethwait J.H."/>
            <person name="Berthelot C."/>
            <person name="Roest Crollius H."/>
            <person name="Guiguen Y."/>
        </authorList>
    </citation>
    <scope>NUCLEOTIDE SEQUENCE</scope>
    <source>
        <strain evidence="2">NC1722</strain>
    </source>
</reference>
<accession>A0AAD7X1R1</accession>
<dbReference type="Pfam" id="PF25510">
    <property type="entry name" value="Ubiquitin_DCDC1"/>
    <property type="match status" value="1"/>
</dbReference>
<name>A0AAD7X1R1_9TELE</name>
<evidence type="ECO:0000313" key="2">
    <source>
        <dbReference type="EMBL" id="KAJ8416234.1"/>
    </source>
</evidence>
<feature type="domain" description="Doublecortin" evidence="1">
    <location>
        <begin position="3"/>
        <end position="66"/>
    </location>
</feature>
<protein>
    <recommendedName>
        <fullName evidence="1">Doublecortin domain-containing protein</fullName>
    </recommendedName>
</protein>
<proteinExistence type="predicted"/>
<organism evidence="2 3">
    <name type="scientific">Aldrovandia affinis</name>
    <dbReference type="NCBI Taxonomy" id="143900"/>
    <lineage>
        <taxon>Eukaryota</taxon>
        <taxon>Metazoa</taxon>
        <taxon>Chordata</taxon>
        <taxon>Craniata</taxon>
        <taxon>Vertebrata</taxon>
        <taxon>Euteleostomi</taxon>
        <taxon>Actinopterygii</taxon>
        <taxon>Neopterygii</taxon>
        <taxon>Teleostei</taxon>
        <taxon>Notacanthiformes</taxon>
        <taxon>Halosauridae</taxon>
        <taxon>Aldrovandia</taxon>
    </lineage>
</organism>
<comment type="caution">
    <text evidence="2">The sequence shown here is derived from an EMBL/GenBank/DDBJ whole genome shotgun (WGS) entry which is preliminary data.</text>
</comment>
<dbReference type="EMBL" id="JAINUG010000007">
    <property type="protein sequence ID" value="KAJ8416234.1"/>
    <property type="molecule type" value="Genomic_DNA"/>
</dbReference>
<keyword evidence="3" id="KW-1185">Reference proteome</keyword>
<dbReference type="InterPro" id="IPR057424">
    <property type="entry name" value="Ubiquitin_DCDC1"/>
</dbReference>
<evidence type="ECO:0000313" key="3">
    <source>
        <dbReference type="Proteomes" id="UP001221898"/>
    </source>
</evidence>
<dbReference type="AlphaFoldDB" id="A0AAD7X1R1"/>